<accession>A0A0U2JTH8</accession>
<reference evidence="1" key="1">
    <citation type="journal article" date="2016" name="Curr. Biol.">
        <title>The Compact Body Plan of Tardigrades Evolved by the Loss of a Large Body Region.</title>
        <authorList>
            <person name="Smith F.W."/>
            <person name="Boothby T.C."/>
            <person name="Giovannini I."/>
            <person name="Rebecchi L."/>
            <person name="Jockusch E.L."/>
            <person name="Goldstein B."/>
        </authorList>
    </citation>
    <scope>NUCLEOTIDE SEQUENCE</scope>
</reference>
<name>A0A0U2JTH8_HYPDU</name>
<dbReference type="AlphaFoldDB" id="A0A0U2JTH8"/>
<dbReference type="EMBL" id="KT991412">
    <property type="protein sequence ID" value="ALT32090.1"/>
    <property type="molecule type" value="Genomic_DNA"/>
</dbReference>
<sequence length="146" mass="16360">MKPVSPVPNLVFQSVLVRIIGVLAELPLRVDIVTWGLTQPAQGSLAILPFVGPVMESTVQRANDEYSGFLKFSLTYVVEPRLKDCLQLADNIEPLMSKWYYNSSQEADVSVFIGSVPREFPQVTIKTLHRHGLRPHPTQKEALFIS</sequence>
<evidence type="ECO:0000313" key="1">
    <source>
        <dbReference type="EMBL" id="ALT32090.1"/>
    </source>
</evidence>
<proteinExistence type="predicted"/>
<organism evidence="1">
    <name type="scientific">Hypsibius dujardini</name>
    <name type="common">Water bear</name>
    <name type="synonym">Macrobiotus dujardini</name>
    <dbReference type="NCBI Taxonomy" id="232323"/>
    <lineage>
        <taxon>Eukaryota</taxon>
        <taxon>Metazoa</taxon>
        <taxon>Ecdysozoa</taxon>
        <taxon>Tardigrada</taxon>
        <taxon>Eutardigrada</taxon>
        <taxon>Parachela</taxon>
        <taxon>Hypsibioidea</taxon>
        <taxon>Hypsibiidae</taxon>
        <taxon>Hypsibius</taxon>
    </lineage>
</organism>
<protein>
    <submittedName>
        <fullName evidence="1">Uncharacterized protein</fullName>
    </submittedName>
</protein>